<evidence type="ECO:0000256" key="10">
    <source>
        <dbReference type="ARBA" id="ARBA00022982"/>
    </source>
</evidence>
<evidence type="ECO:0000256" key="1">
    <source>
        <dbReference type="ARBA" id="ARBA00003257"/>
    </source>
</evidence>
<evidence type="ECO:0000313" key="19">
    <source>
        <dbReference type="EMBL" id="QPN54215.1"/>
    </source>
</evidence>
<evidence type="ECO:0000256" key="7">
    <source>
        <dbReference type="ARBA" id="ARBA00022660"/>
    </source>
</evidence>
<comment type="subcellular location">
    <subcellularLocation>
        <location evidence="2 17">Mitochondrion membrane</location>
        <topology evidence="2 17">Multi-pass membrane protein</topology>
    </subcellularLocation>
</comment>
<evidence type="ECO:0000256" key="17">
    <source>
        <dbReference type="RuleBase" id="RU003297"/>
    </source>
</evidence>
<dbReference type="EC" id="7.1.1.2" evidence="4 17"/>
<keyword evidence="10 17" id="KW-0249">Electron transport</keyword>
<comment type="similarity">
    <text evidence="3 17">Belongs to the complex I subunit 4 family.</text>
</comment>
<evidence type="ECO:0000256" key="8">
    <source>
        <dbReference type="ARBA" id="ARBA00022692"/>
    </source>
</evidence>
<evidence type="ECO:0000259" key="18">
    <source>
        <dbReference type="Pfam" id="PF00361"/>
    </source>
</evidence>
<dbReference type="PANTHER" id="PTHR43507">
    <property type="entry name" value="NADH-UBIQUINONE OXIDOREDUCTASE CHAIN 4"/>
    <property type="match status" value="1"/>
</dbReference>
<dbReference type="InterPro" id="IPR003918">
    <property type="entry name" value="NADH_UbQ_OxRdtase"/>
</dbReference>
<feature type="transmembrane region" description="Helical" evidence="17">
    <location>
        <begin position="248"/>
        <end position="269"/>
    </location>
</feature>
<name>A0A7T1HEY2_9NEOP</name>
<keyword evidence="11 17" id="KW-1133">Transmembrane helix</keyword>
<feature type="transmembrane region" description="Helical" evidence="17">
    <location>
        <begin position="175"/>
        <end position="194"/>
    </location>
</feature>
<comment type="catalytic activity">
    <reaction evidence="16 17">
        <text>a ubiquinone + NADH + 5 H(+)(in) = a ubiquinol + NAD(+) + 4 H(+)(out)</text>
        <dbReference type="Rhea" id="RHEA:29091"/>
        <dbReference type="Rhea" id="RHEA-COMP:9565"/>
        <dbReference type="Rhea" id="RHEA-COMP:9566"/>
        <dbReference type="ChEBI" id="CHEBI:15378"/>
        <dbReference type="ChEBI" id="CHEBI:16389"/>
        <dbReference type="ChEBI" id="CHEBI:17976"/>
        <dbReference type="ChEBI" id="CHEBI:57540"/>
        <dbReference type="ChEBI" id="CHEBI:57945"/>
        <dbReference type="EC" id="7.1.1.2"/>
    </reaction>
</comment>
<feature type="transmembrane region" description="Helical" evidence="17">
    <location>
        <begin position="133"/>
        <end position="155"/>
    </location>
</feature>
<keyword evidence="7 17" id="KW-0679">Respiratory chain</keyword>
<geneLocation type="mitochondrion" evidence="19"/>
<keyword evidence="6 17" id="KW-0813">Transport</keyword>
<dbReference type="InterPro" id="IPR001750">
    <property type="entry name" value="ND/Mrp_TM"/>
</dbReference>
<feature type="transmembrane region" description="Helical" evidence="17">
    <location>
        <begin position="339"/>
        <end position="360"/>
    </location>
</feature>
<evidence type="ECO:0000256" key="9">
    <source>
        <dbReference type="ARBA" id="ARBA00022967"/>
    </source>
</evidence>
<feature type="transmembrane region" description="Helical" evidence="17">
    <location>
        <begin position="307"/>
        <end position="327"/>
    </location>
</feature>
<feature type="transmembrane region" description="Helical" evidence="17">
    <location>
        <begin position="21"/>
        <end position="38"/>
    </location>
</feature>
<evidence type="ECO:0000256" key="6">
    <source>
        <dbReference type="ARBA" id="ARBA00022448"/>
    </source>
</evidence>
<feature type="transmembrane region" description="Helical" evidence="17">
    <location>
        <begin position="424"/>
        <end position="445"/>
    </location>
</feature>
<feature type="transmembrane region" description="Helical" evidence="17">
    <location>
        <begin position="105"/>
        <end position="126"/>
    </location>
</feature>
<reference evidence="19" key="1">
    <citation type="journal article" date="2020" name="Gene">
        <title>Structure, gene order, and nucleotide composition of mitochondrial genomes in parasitic lice from Amblycera.</title>
        <authorList>
            <person name="Sweet A.D."/>
            <person name="Johnson K.P."/>
            <person name="Cao Y."/>
            <person name="de Moya R.S."/>
            <person name="Skinner R.K."/>
            <person name="Tan M."/>
            <person name="Virrueta-Herrera S."/>
            <person name="Cameron S.L."/>
        </authorList>
    </citation>
    <scope>NUCLEOTIDE SEQUENCE</scope>
    <source>
        <strain evidence="19">Htspi</strain>
    </source>
</reference>
<proteinExistence type="inferred from homology"/>
<dbReference type="PANTHER" id="PTHR43507:SF20">
    <property type="entry name" value="NADH-UBIQUINONE OXIDOREDUCTASE CHAIN 4"/>
    <property type="match status" value="1"/>
</dbReference>
<keyword evidence="12 17" id="KW-0520">NAD</keyword>
<sequence>MKLLLMSLIMLMLSPFKKIKEILILQIIVAMTLLYNWTNFSFGKLLSMEVLVDFISINMVVLTFLLILISLMLNDYLVKSNLMKNLIVLMLIVLLLLFITCDWLLFFAMFEFSLIPISLMIIYFGYQPERVEAFYYIFFYTIFVSLPLLIMILYFKASKIPFAEYFDYFISYNFFFLNNWSTVSFLIMFTAMCVKIPMFLFHSWLPKAHVEAPLIGSILLAGILLKMGGYGIYRMLNFWKPILLDLKIKYFLFSISLWGMLLICLLCLLETDMKSIIAYSSISHMNFMLSSVWMWKFSSLKSSLLMMMSHGFTSSFLFYLVNCCYLFTHSRSLFLNKYFISMFPMLTSFWFMALCMNSGIPPSSGMFSELIISISLVSVFFWSMVLIFFYLIFSGVYSMYLYVNLNHGDSNWYSMIYKNYLIKHSDYLVMFLHMFFSLGMVWYSYMVI</sequence>
<keyword evidence="8 17" id="KW-0812">Transmembrane</keyword>
<feature type="transmembrane region" description="Helical" evidence="17">
    <location>
        <begin position="214"/>
        <end position="236"/>
    </location>
</feature>
<keyword evidence="13 17" id="KW-0830">Ubiquinone</keyword>
<accession>A0A7T1HEY2</accession>
<evidence type="ECO:0000256" key="15">
    <source>
        <dbReference type="ARBA" id="ARBA00023136"/>
    </source>
</evidence>
<dbReference type="GO" id="GO:0042773">
    <property type="term" value="P:ATP synthesis coupled electron transport"/>
    <property type="evidence" value="ECO:0007669"/>
    <property type="project" value="InterPro"/>
</dbReference>
<evidence type="ECO:0000256" key="16">
    <source>
        <dbReference type="ARBA" id="ARBA00049551"/>
    </source>
</evidence>
<dbReference type="GO" id="GO:0003954">
    <property type="term" value="F:NADH dehydrogenase activity"/>
    <property type="evidence" value="ECO:0007669"/>
    <property type="project" value="TreeGrafter"/>
</dbReference>
<dbReference type="GO" id="GO:0031966">
    <property type="term" value="C:mitochondrial membrane"/>
    <property type="evidence" value="ECO:0007669"/>
    <property type="project" value="UniProtKB-SubCell"/>
</dbReference>
<evidence type="ECO:0000256" key="5">
    <source>
        <dbReference type="ARBA" id="ARBA00021006"/>
    </source>
</evidence>
<keyword evidence="9" id="KW-1278">Translocase</keyword>
<keyword evidence="14 17" id="KW-0496">Mitochondrion</keyword>
<feature type="transmembrane region" description="Helical" evidence="17">
    <location>
        <begin position="82"/>
        <end position="99"/>
    </location>
</feature>
<dbReference type="PRINTS" id="PR01437">
    <property type="entry name" value="NUOXDRDTASE4"/>
</dbReference>
<dbReference type="GO" id="GO:0008137">
    <property type="term" value="F:NADH dehydrogenase (ubiquinone) activity"/>
    <property type="evidence" value="ECO:0007669"/>
    <property type="project" value="UniProtKB-UniRule"/>
</dbReference>
<comment type="function">
    <text evidence="17">Core subunit of the mitochondrial membrane respiratory chain NADH dehydrogenase (Complex I) which catalyzes electron transfer from NADH through the respiratory chain, using ubiquinone as an electron acceptor. Essential for the catalytic activity and assembly of complex I.</text>
</comment>
<dbReference type="AlphaFoldDB" id="A0A7T1HEY2"/>
<dbReference type="GO" id="GO:0015990">
    <property type="term" value="P:electron transport coupled proton transport"/>
    <property type="evidence" value="ECO:0007669"/>
    <property type="project" value="TreeGrafter"/>
</dbReference>
<dbReference type="EMBL" id="MW199168">
    <property type="protein sequence ID" value="QPN54215.1"/>
    <property type="molecule type" value="Genomic_DNA"/>
</dbReference>
<evidence type="ECO:0000256" key="13">
    <source>
        <dbReference type="ARBA" id="ARBA00023075"/>
    </source>
</evidence>
<evidence type="ECO:0000256" key="14">
    <source>
        <dbReference type="ARBA" id="ARBA00023128"/>
    </source>
</evidence>
<evidence type="ECO:0000256" key="3">
    <source>
        <dbReference type="ARBA" id="ARBA00009025"/>
    </source>
</evidence>
<protein>
    <recommendedName>
        <fullName evidence="5 17">NADH-ubiquinone oxidoreductase chain 4</fullName>
        <ecNumber evidence="4 17">7.1.1.2</ecNumber>
    </recommendedName>
</protein>
<evidence type="ECO:0000256" key="11">
    <source>
        <dbReference type="ARBA" id="ARBA00022989"/>
    </source>
</evidence>
<feature type="transmembrane region" description="Helical" evidence="17">
    <location>
        <begin position="380"/>
        <end position="403"/>
    </location>
</feature>
<keyword evidence="15 17" id="KW-0472">Membrane</keyword>
<gene>
    <name evidence="19" type="primary">nad4</name>
</gene>
<comment type="function">
    <text evidence="1">Core subunit of the mitochondrial membrane respiratory chain NADH dehydrogenase (Complex I) that is believed to belong to the minimal assembly required for catalysis. Complex I functions in the transfer of electrons from NADH to the respiratory chain. The immediate electron acceptor for the enzyme is believed to be ubiquinone.</text>
</comment>
<dbReference type="GO" id="GO:0048039">
    <property type="term" value="F:ubiquinone binding"/>
    <property type="evidence" value="ECO:0007669"/>
    <property type="project" value="TreeGrafter"/>
</dbReference>
<dbReference type="Pfam" id="PF00361">
    <property type="entry name" value="Proton_antipo_M"/>
    <property type="match status" value="1"/>
</dbReference>
<evidence type="ECO:0000256" key="4">
    <source>
        <dbReference type="ARBA" id="ARBA00012944"/>
    </source>
</evidence>
<evidence type="ECO:0000256" key="2">
    <source>
        <dbReference type="ARBA" id="ARBA00004225"/>
    </source>
</evidence>
<feature type="transmembrane region" description="Helical" evidence="17">
    <location>
        <begin position="50"/>
        <end position="73"/>
    </location>
</feature>
<evidence type="ECO:0000256" key="12">
    <source>
        <dbReference type="ARBA" id="ARBA00023027"/>
    </source>
</evidence>
<feature type="transmembrane region" description="Helical" evidence="17">
    <location>
        <begin position="276"/>
        <end position="295"/>
    </location>
</feature>
<organism evidence="19">
    <name type="scientific">Heterodoxus spiniger</name>
    <dbReference type="NCBI Taxonomy" id="762516"/>
    <lineage>
        <taxon>Eukaryota</taxon>
        <taxon>Metazoa</taxon>
        <taxon>Ecdysozoa</taxon>
        <taxon>Arthropoda</taxon>
        <taxon>Hexapoda</taxon>
        <taxon>Insecta</taxon>
        <taxon>Pterygota</taxon>
        <taxon>Neoptera</taxon>
        <taxon>Paraneoptera</taxon>
        <taxon>Psocodea</taxon>
        <taxon>Troctomorpha</taxon>
        <taxon>Phthiraptera</taxon>
        <taxon>Amblycera</taxon>
        <taxon>Boopidae</taxon>
        <taxon>Heterodoxus</taxon>
    </lineage>
</organism>
<feature type="domain" description="NADH:quinone oxidoreductase/Mrp antiporter transmembrane" evidence="18">
    <location>
        <begin position="102"/>
        <end position="390"/>
    </location>
</feature>